<gene>
    <name evidence="2" type="ORF">FPZ24_11610</name>
</gene>
<evidence type="ECO:0000256" key="1">
    <source>
        <dbReference type="SAM" id="Phobius"/>
    </source>
</evidence>
<evidence type="ECO:0000313" key="2">
    <source>
        <dbReference type="EMBL" id="QDZ09174.1"/>
    </source>
</evidence>
<sequence length="382" mass="39417">MLALAAGVPLAIFSLEVAVGLANSRRSVAGTTTGRVVVLIPAHDEAAGIAPTIEALKAVASDARILVVADNCSDDTAAVARAAGAEVIERHDAIARGKGYALAFGRDHIAATGACDVVIVLDADCRLAPGSVAALTARAMRGQPAQAINLIAPDRTAPPMTQISGFAMVVKNLYRSRGMTRMGGSALLTGTGMAFPWTLFADADLGSGSLVEDLGLGITLVRAGHATLLVEGASVSSAPPPEDAALAQRTRWEHGFLDTARNAALPLLGSGLRRLSAKEILLASHLLVPPLALLLAVATASLGVAIVLALVGASLVPAITLAAIFAAALCVTFAAWLHGGQRWLSGAALLKAPLYILWKLPIYLGFLRGRETEWRRTSRSDS</sequence>
<feature type="transmembrane region" description="Helical" evidence="1">
    <location>
        <begin position="291"/>
        <end position="311"/>
    </location>
</feature>
<keyword evidence="2" id="KW-0808">Transferase</keyword>
<organism evidence="2 3">
    <name type="scientific">Sphingomonas panacisoli</name>
    <dbReference type="NCBI Taxonomy" id="1813879"/>
    <lineage>
        <taxon>Bacteria</taxon>
        <taxon>Pseudomonadati</taxon>
        <taxon>Pseudomonadota</taxon>
        <taxon>Alphaproteobacteria</taxon>
        <taxon>Sphingomonadales</taxon>
        <taxon>Sphingomonadaceae</taxon>
        <taxon>Sphingomonas</taxon>
    </lineage>
</organism>
<dbReference type="Gene3D" id="3.90.550.10">
    <property type="entry name" value="Spore Coat Polysaccharide Biosynthesis Protein SpsA, Chain A"/>
    <property type="match status" value="1"/>
</dbReference>
<dbReference type="AlphaFoldDB" id="A0A5B8LNF8"/>
<dbReference type="Pfam" id="PF13641">
    <property type="entry name" value="Glyco_tranf_2_3"/>
    <property type="match status" value="1"/>
</dbReference>
<dbReference type="SUPFAM" id="SSF53448">
    <property type="entry name" value="Nucleotide-diphospho-sugar transferases"/>
    <property type="match status" value="1"/>
</dbReference>
<dbReference type="PANTHER" id="PTHR48090:SF6">
    <property type="entry name" value="SLR5056 PROTEIN"/>
    <property type="match status" value="1"/>
</dbReference>
<dbReference type="Proteomes" id="UP000315673">
    <property type="component" value="Chromosome"/>
</dbReference>
<keyword evidence="1" id="KW-1133">Transmembrane helix</keyword>
<dbReference type="CDD" id="cd06438">
    <property type="entry name" value="EpsO_like"/>
    <property type="match status" value="1"/>
</dbReference>
<keyword evidence="1" id="KW-0472">Membrane</keyword>
<dbReference type="EMBL" id="CP042306">
    <property type="protein sequence ID" value="QDZ09174.1"/>
    <property type="molecule type" value="Genomic_DNA"/>
</dbReference>
<protein>
    <submittedName>
        <fullName evidence="2">Glycosyltransferase</fullName>
    </submittedName>
</protein>
<feature type="transmembrane region" description="Helical" evidence="1">
    <location>
        <begin position="343"/>
        <end position="366"/>
    </location>
</feature>
<evidence type="ECO:0000313" key="3">
    <source>
        <dbReference type="Proteomes" id="UP000315673"/>
    </source>
</evidence>
<keyword evidence="3" id="KW-1185">Reference proteome</keyword>
<dbReference type="InterPro" id="IPR029044">
    <property type="entry name" value="Nucleotide-diphossugar_trans"/>
</dbReference>
<proteinExistence type="predicted"/>
<name>A0A5B8LNF8_9SPHN</name>
<reference evidence="2 3" key="1">
    <citation type="submission" date="2019-07" db="EMBL/GenBank/DDBJ databases">
        <title>Full genome sequence of Sphingomonas sp. 4R-6-7(HKS19).</title>
        <authorList>
            <person name="Im W.-T."/>
        </authorList>
    </citation>
    <scope>NUCLEOTIDE SEQUENCE [LARGE SCALE GENOMIC DNA]</scope>
    <source>
        <strain evidence="2 3">HKS19</strain>
    </source>
</reference>
<dbReference type="InterPro" id="IPR050256">
    <property type="entry name" value="Glycosyltransferase_2"/>
</dbReference>
<accession>A0A5B8LNF8</accession>
<dbReference type="GO" id="GO:0016740">
    <property type="term" value="F:transferase activity"/>
    <property type="evidence" value="ECO:0007669"/>
    <property type="project" value="UniProtKB-KW"/>
</dbReference>
<feature type="transmembrane region" description="Helical" evidence="1">
    <location>
        <begin position="318"/>
        <end position="337"/>
    </location>
</feature>
<keyword evidence="1" id="KW-0812">Transmembrane</keyword>
<dbReference type="KEGG" id="spai:FPZ24_11610"/>
<dbReference type="PANTHER" id="PTHR48090">
    <property type="entry name" value="UNDECAPRENYL-PHOSPHATE 4-DEOXY-4-FORMAMIDO-L-ARABINOSE TRANSFERASE-RELATED"/>
    <property type="match status" value="1"/>
</dbReference>
<dbReference type="OrthoDB" id="9797391at2"/>